<reference evidence="2 3" key="1">
    <citation type="submission" date="2023-05" db="EMBL/GenBank/DDBJ databases">
        <title>B98-5 Cell Line De Novo Hybrid Assembly: An Optical Mapping Approach.</title>
        <authorList>
            <person name="Kananen K."/>
            <person name="Auerbach J.A."/>
            <person name="Kautto E."/>
            <person name="Blachly J.S."/>
        </authorList>
    </citation>
    <scope>NUCLEOTIDE SEQUENCE [LARGE SCALE GENOMIC DNA]</scope>
    <source>
        <strain evidence="2">B95-8</strain>
        <tissue evidence="2">Cell line</tissue>
    </source>
</reference>
<protein>
    <submittedName>
        <fullName evidence="2">Uncharacterized protein</fullName>
    </submittedName>
</protein>
<dbReference type="Proteomes" id="UP001266305">
    <property type="component" value="Unassembled WGS sequence"/>
</dbReference>
<evidence type="ECO:0000256" key="1">
    <source>
        <dbReference type="SAM" id="MobiDB-lite"/>
    </source>
</evidence>
<comment type="caution">
    <text evidence="2">The sequence shown here is derived from an EMBL/GenBank/DDBJ whole genome shotgun (WGS) entry which is preliminary data.</text>
</comment>
<sequence>MDPFPAASAQALLSLRGCPSHTWTLPAAGLARPGTKLASCPFTASGPVAPAHQPWAHSRPDAAWGPRVPDHGTAQCVTLWIHVDGPVVDAPLWCMQGSGWALVPSSLAQRVPLSSQRLLIPYPGVCTQCVRVCGREAAPPCYDPGPAGPPASSEKGRFRSLLCWIRLVWAPQKTLQTPNEPQEAWEGQTDTGDLRWM</sequence>
<evidence type="ECO:0000313" key="2">
    <source>
        <dbReference type="EMBL" id="KAK2115213.1"/>
    </source>
</evidence>
<accession>A0ABQ9W0P7</accession>
<feature type="region of interest" description="Disordered" evidence="1">
    <location>
        <begin position="176"/>
        <end position="197"/>
    </location>
</feature>
<proteinExistence type="predicted"/>
<keyword evidence="3" id="KW-1185">Reference proteome</keyword>
<dbReference type="EMBL" id="JASSZA010000003">
    <property type="protein sequence ID" value="KAK2115213.1"/>
    <property type="molecule type" value="Genomic_DNA"/>
</dbReference>
<gene>
    <name evidence="2" type="ORF">P7K49_005839</name>
</gene>
<name>A0ABQ9W0P7_SAGOE</name>
<evidence type="ECO:0000313" key="3">
    <source>
        <dbReference type="Proteomes" id="UP001266305"/>
    </source>
</evidence>
<organism evidence="2 3">
    <name type="scientific">Saguinus oedipus</name>
    <name type="common">Cotton-top tamarin</name>
    <name type="synonym">Oedipomidas oedipus</name>
    <dbReference type="NCBI Taxonomy" id="9490"/>
    <lineage>
        <taxon>Eukaryota</taxon>
        <taxon>Metazoa</taxon>
        <taxon>Chordata</taxon>
        <taxon>Craniata</taxon>
        <taxon>Vertebrata</taxon>
        <taxon>Euteleostomi</taxon>
        <taxon>Mammalia</taxon>
        <taxon>Eutheria</taxon>
        <taxon>Euarchontoglires</taxon>
        <taxon>Primates</taxon>
        <taxon>Haplorrhini</taxon>
        <taxon>Platyrrhini</taxon>
        <taxon>Cebidae</taxon>
        <taxon>Callitrichinae</taxon>
        <taxon>Saguinus</taxon>
    </lineage>
</organism>